<dbReference type="PANTHER" id="PTHR11042:SF138">
    <property type="entry name" value="SERINE_THREONINE-PROTEIN KINASE IKS1-RELATED"/>
    <property type="match status" value="1"/>
</dbReference>
<gene>
    <name evidence="8" type="ORF">DAKH74_040380</name>
</gene>
<evidence type="ECO:0000256" key="2">
    <source>
        <dbReference type="ARBA" id="ARBA00022741"/>
    </source>
</evidence>
<comment type="caution">
    <text evidence="8">The sequence shown here is derived from an EMBL/GenBank/DDBJ whole genome shotgun (WGS) entry which is preliminary data.</text>
</comment>
<evidence type="ECO:0000313" key="8">
    <source>
        <dbReference type="EMBL" id="GMM57422.1"/>
    </source>
</evidence>
<dbReference type="EMBL" id="BTGD01000013">
    <property type="protein sequence ID" value="GMM57422.1"/>
    <property type="molecule type" value="Genomic_DNA"/>
</dbReference>
<dbReference type="GO" id="GO:0005524">
    <property type="term" value="F:ATP binding"/>
    <property type="evidence" value="ECO:0007669"/>
    <property type="project" value="UniProtKB-KW"/>
</dbReference>
<dbReference type="InterPro" id="IPR011009">
    <property type="entry name" value="Kinase-like_dom_sf"/>
</dbReference>
<dbReference type="Gene3D" id="3.30.200.20">
    <property type="entry name" value="Phosphorylase Kinase, domain 1"/>
    <property type="match status" value="1"/>
</dbReference>
<dbReference type="Proteomes" id="UP001377567">
    <property type="component" value="Unassembled WGS sequence"/>
</dbReference>
<feature type="region of interest" description="Disordered" evidence="6">
    <location>
        <begin position="505"/>
        <end position="536"/>
    </location>
</feature>
<keyword evidence="9" id="KW-1185">Reference proteome</keyword>
<dbReference type="GO" id="GO:0004672">
    <property type="term" value="F:protein kinase activity"/>
    <property type="evidence" value="ECO:0007669"/>
    <property type="project" value="InterPro"/>
</dbReference>
<evidence type="ECO:0000256" key="3">
    <source>
        <dbReference type="ARBA" id="ARBA00022777"/>
    </source>
</evidence>
<accession>A0AAV5S1E9</accession>
<evidence type="ECO:0000313" key="9">
    <source>
        <dbReference type="Proteomes" id="UP001377567"/>
    </source>
</evidence>
<proteinExistence type="inferred from homology"/>
<evidence type="ECO:0000259" key="7">
    <source>
        <dbReference type="PROSITE" id="PS50011"/>
    </source>
</evidence>
<dbReference type="InterPro" id="IPR000719">
    <property type="entry name" value="Prot_kinase_dom"/>
</dbReference>
<keyword evidence="1" id="KW-0808">Transferase</keyword>
<dbReference type="InterPro" id="IPR050339">
    <property type="entry name" value="CC_SR_Kinase"/>
</dbReference>
<feature type="compositionally biased region" description="Polar residues" evidence="6">
    <location>
        <begin position="524"/>
        <end position="536"/>
    </location>
</feature>
<dbReference type="AlphaFoldDB" id="A0AAV5S1E9"/>
<name>A0AAV5S1E9_MAUHU</name>
<dbReference type="SUPFAM" id="SSF56112">
    <property type="entry name" value="Protein kinase-like (PK-like)"/>
    <property type="match status" value="1"/>
</dbReference>
<organism evidence="8 9">
    <name type="scientific">Maudiozyma humilis</name>
    <name type="common">Sour dough yeast</name>
    <name type="synonym">Kazachstania humilis</name>
    <dbReference type="NCBI Taxonomy" id="51915"/>
    <lineage>
        <taxon>Eukaryota</taxon>
        <taxon>Fungi</taxon>
        <taxon>Dikarya</taxon>
        <taxon>Ascomycota</taxon>
        <taxon>Saccharomycotina</taxon>
        <taxon>Saccharomycetes</taxon>
        <taxon>Saccharomycetales</taxon>
        <taxon>Saccharomycetaceae</taxon>
        <taxon>Maudiozyma</taxon>
    </lineage>
</organism>
<feature type="domain" description="Protein kinase" evidence="7">
    <location>
        <begin position="146"/>
        <end position="496"/>
    </location>
</feature>
<dbReference type="Pfam" id="PF00069">
    <property type="entry name" value="Pkinase"/>
    <property type="match status" value="1"/>
</dbReference>
<dbReference type="PROSITE" id="PS00108">
    <property type="entry name" value="PROTEIN_KINASE_ST"/>
    <property type="match status" value="1"/>
</dbReference>
<dbReference type="InterPro" id="IPR008271">
    <property type="entry name" value="Ser/Thr_kinase_AS"/>
</dbReference>
<evidence type="ECO:0000256" key="5">
    <source>
        <dbReference type="ARBA" id="ARBA00037982"/>
    </source>
</evidence>
<protein>
    <submittedName>
        <fullName evidence="8">Protein kinase</fullName>
    </submittedName>
</protein>
<dbReference type="PROSITE" id="PS50011">
    <property type="entry name" value="PROTEIN_KINASE_DOM"/>
    <property type="match status" value="1"/>
</dbReference>
<evidence type="ECO:0000256" key="4">
    <source>
        <dbReference type="ARBA" id="ARBA00022840"/>
    </source>
</evidence>
<sequence length="650" mass="73812">MSLVPYNSDSLIIKDSNTSSLMIVNPSLGKLSYFKQIPPPGNANGHQHSFPNDDIRTRKEEAISSYTCPQCGTHIELTASDGSSQYSSSRIYRENDSPFSLPRRYFKLLQDNFTQQPLPGIPQEDTAYSSFIPDDLFIPGYFHKFFTKLSLLGTGARGSVFKVVHRIGDTNLGVFALKKISIGNDMVWFNKCIREVKALSSLTHKSVNLITYNHVWLEMDKSYGVTGTGVENELIPCLFILQQYCEGGNLEDCILSDVFKKFPEKLTAEERKRRFRQMRRDRSHGETRLGLSTVQILSIIRDVARGLHELHDIGIIHRDLKPSNLLLLSKYVPPSDEEIEIPPDDVPSNNDDFPTVVIGDLGESQLAGESRAGTGCTGTLEFTAPEVVITNPSTNSSKAKYREYTFASDLYSLGMICYFIVFGDLPFDPEQDIPEMRRSVKQFRVRNSEMIRLHEERHLNPIDNRIFELIESLLAYEPEMRPRAKQVEEILNHILLEREDDTMYPLGRRSSITPLDEEYDEGNSDSNSTSNEDVSNINENKLALTTANRYPQDELEDDLEIYTKYDFTSNNTEQTENTKSNWSRNLLGEVIYAGLLLLEVICALRVIPEEYNSHYAIIFLSGISLRMECREQIIVILAVGAYLTLRSLQG</sequence>
<evidence type="ECO:0000256" key="6">
    <source>
        <dbReference type="SAM" id="MobiDB-lite"/>
    </source>
</evidence>
<keyword evidence="3 8" id="KW-0418">Kinase</keyword>
<dbReference type="Gene3D" id="1.10.510.10">
    <property type="entry name" value="Transferase(Phosphotransferase) domain 1"/>
    <property type="match status" value="1"/>
</dbReference>
<dbReference type="CDD" id="cd00180">
    <property type="entry name" value="PKc"/>
    <property type="match status" value="1"/>
</dbReference>
<dbReference type="GO" id="GO:0005737">
    <property type="term" value="C:cytoplasm"/>
    <property type="evidence" value="ECO:0007669"/>
    <property type="project" value="TreeGrafter"/>
</dbReference>
<comment type="similarity">
    <text evidence="5">Belongs to the protein kinase superfamily. Ser/Thr protein kinase family. GCN2 subfamily.</text>
</comment>
<dbReference type="PANTHER" id="PTHR11042">
    <property type="entry name" value="EUKARYOTIC TRANSLATION INITIATION FACTOR 2-ALPHA KINASE EIF2-ALPHA KINASE -RELATED"/>
    <property type="match status" value="1"/>
</dbReference>
<reference evidence="8 9" key="1">
    <citation type="journal article" date="2023" name="Elife">
        <title>Identification of key yeast species and microbe-microbe interactions impacting larval growth of Drosophila in the wild.</title>
        <authorList>
            <person name="Mure A."/>
            <person name="Sugiura Y."/>
            <person name="Maeda R."/>
            <person name="Honda K."/>
            <person name="Sakurai N."/>
            <person name="Takahashi Y."/>
            <person name="Watada M."/>
            <person name="Katoh T."/>
            <person name="Gotoh A."/>
            <person name="Gotoh Y."/>
            <person name="Taniguchi I."/>
            <person name="Nakamura K."/>
            <person name="Hayashi T."/>
            <person name="Katayama T."/>
            <person name="Uemura T."/>
            <person name="Hattori Y."/>
        </authorList>
    </citation>
    <scope>NUCLEOTIDE SEQUENCE [LARGE SCALE GENOMIC DNA]</scope>
    <source>
        <strain evidence="8 9">KH-74</strain>
    </source>
</reference>
<evidence type="ECO:0000256" key="1">
    <source>
        <dbReference type="ARBA" id="ARBA00022679"/>
    </source>
</evidence>
<dbReference type="SMART" id="SM00220">
    <property type="entry name" value="S_TKc"/>
    <property type="match status" value="1"/>
</dbReference>
<keyword evidence="4" id="KW-0067">ATP-binding</keyword>
<keyword evidence="2" id="KW-0547">Nucleotide-binding</keyword>
<dbReference type="GO" id="GO:0005634">
    <property type="term" value="C:nucleus"/>
    <property type="evidence" value="ECO:0007669"/>
    <property type="project" value="TreeGrafter"/>
</dbReference>